<dbReference type="PANTHER" id="PTHR20946:SF0">
    <property type="entry name" value="SANT AND BTB DOMAIN REGULATOR OF CLASS SWITCH RECOMBINATION"/>
    <property type="match status" value="1"/>
</dbReference>
<feature type="compositionally biased region" description="Polar residues" evidence="1">
    <location>
        <begin position="55"/>
        <end position="72"/>
    </location>
</feature>
<evidence type="ECO:0000256" key="1">
    <source>
        <dbReference type="SAM" id="MobiDB-lite"/>
    </source>
</evidence>
<dbReference type="InterPro" id="IPR045902">
    <property type="entry name" value="SANBR-like"/>
</dbReference>
<feature type="domain" description="SANT and BTB" evidence="2">
    <location>
        <begin position="92"/>
        <end position="184"/>
    </location>
</feature>
<name>A0A507E9J0_9FUNG</name>
<feature type="region of interest" description="Disordered" evidence="1">
    <location>
        <begin position="53"/>
        <end position="76"/>
    </location>
</feature>
<proteinExistence type="predicted"/>
<gene>
    <name evidence="3" type="ORF">PhCBS80983_g01577</name>
</gene>
<comment type="caution">
    <text evidence="3">The sequence shown here is derived from an EMBL/GenBank/DDBJ whole genome shotgun (WGS) entry which is preliminary data.</text>
</comment>
<dbReference type="InterPro" id="IPR011333">
    <property type="entry name" value="SKP1/BTB/POZ_sf"/>
</dbReference>
<dbReference type="InterPro" id="IPR021777">
    <property type="entry name" value="SANBR_BTB"/>
</dbReference>
<dbReference type="SUPFAM" id="SSF54695">
    <property type="entry name" value="POZ domain"/>
    <property type="match status" value="1"/>
</dbReference>
<dbReference type="Pfam" id="PF11822">
    <property type="entry name" value="BTB_SANBR"/>
    <property type="match status" value="1"/>
</dbReference>
<dbReference type="PANTHER" id="PTHR20946">
    <property type="entry name" value="SANT AND BTB DOMAIN REGULATOR OF CLASS SWITCH RECOMBINATION"/>
    <property type="match status" value="1"/>
</dbReference>
<reference evidence="3 4" key="1">
    <citation type="journal article" date="2019" name="Sci. Rep.">
        <title>Comparative genomics of chytrid fungi reveal insights into the obligate biotrophic and pathogenic lifestyle of Synchytrium endobioticum.</title>
        <authorList>
            <person name="van de Vossenberg B.T.L.H."/>
            <person name="Warris S."/>
            <person name="Nguyen H.D.T."/>
            <person name="van Gent-Pelzer M.P.E."/>
            <person name="Joly D.L."/>
            <person name="van de Geest H.C."/>
            <person name="Bonants P.J.M."/>
            <person name="Smith D.S."/>
            <person name="Levesque C.A."/>
            <person name="van der Lee T.A.J."/>
        </authorList>
    </citation>
    <scope>NUCLEOTIDE SEQUENCE [LARGE SCALE GENOMIC DNA]</scope>
    <source>
        <strain evidence="3 4">CBS 809.83</strain>
    </source>
</reference>
<protein>
    <recommendedName>
        <fullName evidence="2">SANT and BTB domain-containing protein</fullName>
    </recommendedName>
</protein>
<dbReference type="Gene3D" id="3.30.710.10">
    <property type="entry name" value="Potassium Channel Kv1.1, Chain A"/>
    <property type="match status" value="1"/>
</dbReference>
<organism evidence="3 4">
    <name type="scientific">Powellomyces hirtus</name>
    <dbReference type="NCBI Taxonomy" id="109895"/>
    <lineage>
        <taxon>Eukaryota</taxon>
        <taxon>Fungi</taxon>
        <taxon>Fungi incertae sedis</taxon>
        <taxon>Chytridiomycota</taxon>
        <taxon>Chytridiomycota incertae sedis</taxon>
        <taxon>Chytridiomycetes</taxon>
        <taxon>Spizellomycetales</taxon>
        <taxon>Powellomycetaceae</taxon>
        <taxon>Powellomyces</taxon>
    </lineage>
</organism>
<sequence>MSTAPLVRTVSSTPELLPSAKSAAIHSKYRANSPADTNALSARISRAAPAALSKNLETASQESGTTSGSEPNPDQAAAAPVIRFKANKHMDVIIHVYDESKNAKRDFFCQRGLLLRHMTYFTSYLHNHAADATVEIDVHCDIEVFQWLMSYISRKRPLFEPRIALSILISSNFLQMAALEDLCIRYIYENMNEVLKVPIDMGCLSQTLVEKLTRLFTIDDMQNIDDPQDKILNQLYYGKLLELLSSLSAKRNAICACRLCGKLYALTEEPQLFCNAAAMQIGLNGEVSIPHERDTSFNINEYIANSQTRNSWKDMYWM</sequence>
<accession>A0A507E9J0</accession>
<evidence type="ECO:0000313" key="3">
    <source>
        <dbReference type="EMBL" id="TPX60743.1"/>
    </source>
</evidence>
<dbReference type="STRING" id="109895.A0A507E9J0"/>
<dbReference type="AlphaFoldDB" id="A0A507E9J0"/>
<evidence type="ECO:0000259" key="2">
    <source>
        <dbReference type="Pfam" id="PF11822"/>
    </source>
</evidence>
<evidence type="ECO:0000313" key="4">
    <source>
        <dbReference type="Proteomes" id="UP000318582"/>
    </source>
</evidence>
<dbReference type="Proteomes" id="UP000318582">
    <property type="component" value="Unassembled WGS sequence"/>
</dbReference>
<keyword evidence="4" id="KW-1185">Reference proteome</keyword>
<dbReference type="EMBL" id="QEAQ01000013">
    <property type="protein sequence ID" value="TPX60743.1"/>
    <property type="molecule type" value="Genomic_DNA"/>
</dbReference>